<dbReference type="Pfam" id="PF13470">
    <property type="entry name" value="PIN_3"/>
    <property type="match status" value="1"/>
</dbReference>
<accession>A0ABT9E4T5</accession>
<dbReference type="Proteomes" id="UP001243009">
    <property type="component" value="Unassembled WGS sequence"/>
</dbReference>
<organism evidence="2 3">
    <name type="scientific">Paracraurococcus lichenis</name>
    <dbReference type="NCBI Taxonomy" id="3064888"/>
    <lineage>
        <taxon>Bacteria</taxon>
        <taxon>Pseudomonadati</taxon>
        <taxon>Pseudomonadota</taxon>
        <taxon>Alphaproteobacteria</taxon>
        <taxon>Acetobacterales</taxon>
        <taxon>Roseomonadaceae</taxon>
        <taxon>Paracraurococcus</taxon>
    </lineage>
</organism>
<dbReference type="EMBL" id="JAUTWS010000025">
    <property type="protein sequence ID" value="MDO9711184.1"/>
    <property type="molecule type" value="Genomic_DNA"/>
</dbReference>
<dbReference type="SUPFAM" id="SSF88723">
    <property type="entry name" value="PIN domain-like"/>
    <property type="match status" value="1"/>
</dbReference>
<evidence type="ECO:0000313" key="3">
    <source>
        <dbReference type="Proteomes" id="UP001243009"/>
    </source>
</evidence>
<evidence type="ECO:0000259" key="1">
    <source>
        <dbReference type="Pfam" id="PF13470"/>
    </source>
</evidence>
<dbReference type="InterPro" id="IPR002716">
    <property type="entry name" value="PIN_dom"/>
</dbReference>
<dbReference type="RefSeq" id="WP_305106042.1">
    <property type="nucleotide sequence ID" value="NZ_JAUTWS010000025.1"/>
</dbReference>
<comment type="caution">
    <text evidence="2">The sequence shown here is derived from an EMBL/GenBank/DDBJ whole genome shotgun (WGS) entry which is preliminary data.</text>
</comment>
<proteinExistence type="predicted"/>
<reference evidence="2 3" key="1">
    <citation type="submission" date="2023-08" db="EMBL/GenBank/DDBJ databases">
        <title>The draft genome sequence of Paracraurococcus sp. LOR1-02.</title>
        <authorList>
            <person name="Kingkaew E."/>
            <person name="Tanasupawat S."/>
        </authorList>
    </citation>
    <scope>NUCLEOTIDE SEQUENCE [LARGE SCALE GENOMIC DNA]</scope>
    <source>
        <strain evidence="2 3">LOR1-02</strain>
    </source>
</reference>
<protein>
    <submittedName>
        <fullName evidence="2">PIN domain-containing protein</fullName>
    </submittedName>
</protein>
<sequence>MTSDPPAVALLDACVLFRGRVTDLLLHLAEARLFEPAWSPTIAAEWTRGLARRRGVTAVAIEARAALLDAAFPAAACTPDPALVEAVADRCRNAAQRKDAHVVAAALAAGARSIVTENTADMPPRLLTGFGLHALRPDEFCAGLLAAAPAKVRAALDRHRAGLPPPQDAPEGYRALLASRRLSLPRTAALLAAPPIPA</sequence>
<keyword evidence="3" id="KW-1185">Reference proteome</keyword>
<gene>
    <name evidence="2" type="ORF">Q7A36_22720</name>
</gene>
<feature type="domain" description="PIN" evidence="1">
    <location>
        <begin position="14"/>
        <end position="120"/>
    </location>
</feature>
<name>A0ABT9E4T5_9PROT</name>
<evidence type="ECO:0000313" key="2">
    <source>
        <dbReference type="EMBL" id="MDO9711184.1"/>
    </source>
</evidence>
<dbReference type="InterPro" id="IPR029060">
    <property type="entry name" value="PIN-like_dom_sf"/>
</dbReference>